<evidence type="ECO:0000256" key="6">
    <source>
        <dbReference type="ARBA" id="ARBA00023235"/>
    </source>
</evidence>
<keyword evidence="5" id="KW-0457">Lysine biosynthesis</keyword>
<keyword evidence="10" id="KW-1185">Reference proteome</keyword>
<evidence type="ECO:0000256" key="1">
    <source>
        <dbReference type="ARBA" id="ARBA00005196"/>
    </source>
</evidence>
<evidence type="ECO:0000256" key="5">
    <source>
        <dbReference type="ARBA" id="ARBA00023154"/>
    </source>
</evidence>
<keyword evidence="6" id="KW-0413">Isomerase</keyword>
<proteinExistence type="inferred from homology"/>
<reference evidence="9 10" key="1">
    <citation type="journal article" date="2022" name="Nat. Microbiol.">
        <title>The microbiome of a bacterivorous marine choanoflagellate contains a resource-demanding obligate bacterial associate.</title>
        <authorList>
            <person name="Needham D.M."/>
            <person name="Poirier C."/>
            <person name="Bachy C."/>
            <person name="George E.E."/>
            <person name="Wilken S."/>
            <person name="Yung C.C.M."/>
            <person name="Limardo A.J."/>
            <person name="Morando M."/>
            <person name="Sudek L."/>
            <person name="Malmstrom R.R."/>
            <person name="Keeling P.J."/>
            <person name="Santoro A.E."/>
            <person name="Worden A.Z."/>
        </authorList>
    </citation>
    <scope>NUCLEOTIDE SEQUENCE [LARGE SCALE GENOMIC DNA]</scope>
    <source>
        <strain evidence="9 10">Comchoano-2</strain>
    </source>
</reference>
<evidence type="ECO:0000256" key="7">
    <source>
        <dbReference type="ARBA" id="ARBA00051712"/>
    </source>
</evidence>
<gene>
    <name evidence="9" type="ORF">MKS91_02580</name>
</gene>
<name>A0ABT1L4S6_9GAMM</name>
<protein>
    <recommendedName>
        <fullName evidence="3">diaminopimelate epimerase</fullName>
        <ecNumber evidence="3">5.1.1.7</ecNumber>
    </recommendedName>
</protein>
<dbReference type="Proteomes" id="UP001320768">
    <property type="component" value="Unassembled WGS sequence"/>
</dbReference>
<evidence type="ECO:0000313" key="10">
    <source>
        <dbReference type="Proteomes" id="UP001320768"/>
    </source>
</evidence>
<evidence type="ECO:0000256" key="2">
    <source>
        <dbReference type="ARBA" id="ARBA00010219"/>
    </source>
</evidence>
<comment type="similarity">
    <text evidence="2">Belongs to the diaminopimelate epimerase family.</text>
</comment>
<evidence type="ECO:0000256" key="4">
    <source>
        <dbReference type="ARBA" id="ARBA00022605"/>
    </source>
</evidence>
<dbReference type="EMBL" id="JAKUDN010000002">
    <property type="protein sequence ID" value="MCP8352172.1"/>
    <property type="molecule type" value="Genomic_DNA"/>
</dbReference>
<sequence>MLYRYSAAGNIIGIAASTENRPSPPHCPQAVDQWVIYHPETLNLHIYNQDGTMAQQCGNGLRTLGLHLGLPKLTVIIGHKQFLIVKKHGRHWVNLGQASKLPETPIPVPHHAVNLGNQHIITFVSDNLISDFQTAFNHFNISFISQHRNQIAIRTHERGVGWTLSCGSAAAAAAFVCSRPGYRSWEVSSSGGILNVEQHQGNLWLSGPVKQL</sequence>
<comment type="pathway">
    <text evidence="1">Amino-acid biosynthesis; L-lysine biosynthesis via DAP pathway; DL-2,6-diaminopimelate from LL-2,6-diaminopimelate: step 1/1.</text>
</comment>
<dbReference type="PANTHER" id="PTHR31689">
    <property type="entry name" value="DIAMINOPIMELATE EPIMERASE, CHLOROPLASTIC"/>
    <property type="match status" value="1"/>
</dbReference>
<evidence type="ECO:0000313" key="9">
    <source>
        <dbReference type="EMBL" id="MCP8352172.1"/>
    </source>
</evidence>
<dbReference type="PROSITE" id="PS01326">
    <property type="entry name" value="DAP_EPIMERASE"/>
    <property type="match status" value="1"/>
</dbReference>
<dbReference type="SUPFAM" id="SSF54506">
    <property type="entry name" value="Diaminopimelate epimerase-like"/>
    <property type="match status" value="2"/>
</dbReference>
<comment type="catalytic activity">
    <reaction evidence="7">
        <text>(2S,6S)-2,6-diaminopimelate = meso-2,6-diaminopimelate</text>
        <dbReference type="Rhea" id="RHEA:15393"/>
        <dbReference type="ChEBI" id="CHEBI:57609"/>
        <dbReference type="ChEBI" id="CHEBI:57791"/>
        <dbReference type="EC" id="5.1.1.7"/>
    </reaction>
</comment>
<feature type="active site" evidence="8">
    <location>
        <position position="57"/>
    </location>
</feature>
<dbReference type="Gene3D" id="3.10.310.10">
    <property type="entry name" value="Diaminopimelate Epimerase, Chain A, domain 1"/>
    <property type="match status" value="1"/>
</dbReference>
<evidence type="ECO:0000256" key="8">
    <source>
        <dbReference type="PROSITE-ProRule" id="PRU10125"/>
    </source>
</evidence>
<dbReference type="PANTHER" id="PTHR31689:SF0">
    <property type="entry name" value="DIAMINOPIMELATE EPIMERASE"/>
    <property type="match status" value="1"/>
</dbReference>
<comment type="caution">
    <text evidence="9">The sequence shown here is derived from an EMBL/GenBank/DDBJ whole genome shotgun (WGS) entry which is preliminary data.</text>
</comment>
<dbReference type="InterPro" id="IPR001653">
    <property type="entry name" value="DAP_epimerase_DapF"/>
</dbReference>
<keyword evidence="4" id="KW-0028">Amino-acid biosynthesis</keyword>
<dbReference type="EC" id="5.1.1.7" evidence="3"/>
<dbReference type="RefSeq" id="WP_258569280.1">
    <property type="nucleotide sequence ID" value="NZ_JAKUDN010000002.1"/>
</dbReference>
<dbReference type="InterPro" id="IPR018510">
    <property type="entry name" value="DAP_epimerase_AS"/>
</dbReference>
<accession>A0ABT1L4S6</accession>
<evidence type="ECO:0000256" key="3">
    <source>
        <dbReference type="ARBA" id="ARBA00013080"/>
    </source>
</evidence>
<organism evidence="9 10">
    <name type="scientific">Candidatus Synchoanobacter obligatus</name>
    <dbReference type="NCBI Taxonomy" id="2919597"/>
    <lineage>
        <taxon>Bacteria</taxon>
        <taxon>Pseudomonadati</taxon>
        <taxon>Pseudomonadota</taxon>
        <taxon>Gammaproteobacteria</taxon>
        <taxon>Candidatus Comchoanobacterales</taxon>
        <taxon>Candidatus Comchoanobacteraceae</taxon>
        <taxon>Candidatus Synchoanobacter</taxon>
    </lineage>
</organism>